<evidence type="ECO:0000313" key="1">
    <source>
        <dbReference type="EMBL" id="MFM9329333.1"/>
    </source>
</evidence>
<sequence>MIELRNRGYRLGVISNTCYFDDVMKHCFERANVFDLFETYTFSYGIGICKPRLEIFQTALSKMCVDSSDCLMIGDNYKVDLEPALELGMKAILYDRMSSQNDKEVMKVTSIRELLAYL</sequence>
<organism evidence="1 2">
    <name type="scientific">Paenibacillus mesotrionivorans</name>
    <dbReference type="NCBI Taxonomy" id="3160968"/>
    <lineage>
        <taxon>Bacteria</taxon>
        <taxon>Bacillati</taxon>
        <taxon>Bacillota</taxon>
        <taxon>Bacilli</taxon>
        <taxon>Bacillales</taxon>
        <taxon>Paenibacillaceae</taxon>
        <taxon>Paenibacillus</taxon>
    </lineage>
</organism>
<dbReference type="EC" id="3.1.3.-" evidence="1"/>
<keyword evidence="1" id="KW-0378">Hydrolase</keyword>
<protein>
    <submittedName>
        <fullName evidence="1">HAD family hydrolase</fullName>
        <ecNumber evidence="1">3.1.3.-</ecNumber>
    </submittedName>
</protein>
<comment type="caution">
    <text evidence="1">The sequence shown here is derived from an EMBL/GenBank/DDBJ whole genome shotgun (WGS) entry which is preliminary data.</text>
</comment>
<dbReference type="Proteomes" id="UP001631969">
    <property type="component" value="Unassembled WGS sequence"/>
</dbReference>
<accession>A0ACC7NXA9</accession>
<proteinExistence type="predicted"/>
<keyword evidence="2" id="KW-1185">Reference proteome</keyword>
<dbReference type="EMBL" id="JBJURJ010000008">
    <property type="protein sequence ID" value="MFM9329333.1"/>
    <property type="molecule type" value="Genomic_DNA"/>
</dbReference>
<evidence type="ECO:0000313" key="2">
    <source>
        <dbReference type="Proteomes" id="UP001631969"/>
    </source>
</evidence>
<gene>
    <name evidence="1" type="ORF">ACI1P1_13645</name>
</gene>
<name>A0ACC7NXA9_9BACL</name>
<reference evidence="1" key="1">
    <citation type="submission" date="2024-12" db="EMBL/GenBank/DDBJ databases">
        <authorList>
            <person name="Wu N."/>
        </authorList>
    </citation>
    <scope>NUCLEOTIDE SEQUENCE</scope>
    <source>
        <strain evidence="1">P15</strain>
    </source>
</reference>